<dbReference type="KEGG" id="clu:CLUG_02300"/>
<keyword evidence="1" id="KW-0732">Signal</keyword>
<dbReference type="OMA" id="CSATRNH"/>
<dbReference type="PROSITE" id="PS51820">
    <property type="entry name" value="PA14"/>
    <property type="match status" value="1"/>
</dbReference>
<proteinExistence type="predicted"/>
<reference evidence="3 4" key="1">
    <citation type="journal article" date="2009" name="Nature">
        <title>Evolution of pathogenicity and sexual reproduction in eight Candida genomes.</title>
        <authorList>
            <person name="Butler G."/>
            <person name="Rasmussen M.D."/>
            <person name="Lin M.F."/>
            <person name="Santos M.A."/>
            <person name="Sakthikumar S."/>
            <person name="Munro C.A."/>
            <person name="Rheinbay E."/>
            <person name="Grabherr M."/>
            <person name="Forche A."/>
            <person name="Reedy J.L."/>
            <person name="Agrafioti I."/>
            <person name="Arnaud M.B."/>
            <person name="Bates S."/>
            <person name="Brown A.J."/>
            <person name="Brunke S."/>
            <person name="Costanzo M.C."/>
            <person name="Fitzpatrick D.A."/>
            <person name="de Groot P.W."/>
            <person name="Harris D."/>
            <person name="Hoyer L.L."/>
            <person name="Hube B."/>
            <person name="Klis F.M."/>
            <person name="Kodira C."/>
            <person name="Lennard N."/>
            <person name="Logue M.E."/>
            <person name="Martin R."/>
            <person name="Neiman A.M."/>
            <person name="Nikolaou E."/>
            <person name="Quail M.A."/>
            <person name="Quinn J."/>
            <person name="Santos M.C."/>
            <person name="Schmitzberger F.F."/>
            <person name="Sherlock G."/>
            <person name="Shah P."/>
            <person name="Silverstein K.A."/>
            <person name="Skrzypek M.S."/>
            <person name="Soll D."/>
            <person name="Staggs R."/>
            <person name="Stansfield I."/>
            <person name="Stumpf M.P."/>
            <person name="Sudbery P.E."/>
            <person name="Srikantha T."/>
            <person name="Zeng Q."/>
            <person name="Berman J."/>
            <person name="Berriman M."/>
            <person name="Heitman J."/>
            <person name="Gow N.A."/>
            <person name="Lorenz M.C."/>
            <person name="Birren B.W."/>
            <person name="Kellis M."/>
            <person name="Cuomo C.A."/>
        </authorList>
    </citation>
    <scope>NUCLEOTIDE SEQUENCE [LARGE SCALE GENOMIC DNA]</scope>
    <source>
        <strain evidence="3 4">ATCC 42720</strain>
    </source>
</reference>
<dbReference type="InterPro" id="IPR037524">
    <property type="entry name" value="PA14/GLEYA"/>
</dbReference>
<feature type="chain" id="PRO_5002946177" description="PA14 domain-containing protein" evidence="1">
    <location>
        <begin position="19"/>
        <end position="265"/>
    </location>
</feature>
<evidence type="ECO:0000259" key="2">
    <source>
        <dbReference type="PROSITE" id="PS51820"/>
    </source>
</evidence>
<dbReference type="EMBL" id="CH408077">
    <property type="protein sequence ID" value="EEQ38177.1"/>
    <property type="molecule type" value="Genomic_DNA"/>
</dbReference>
<evidence type="ECO:0000313" key="4">
    <source>
        <dbReference type="Proteomes" id="UP000007703"/>
    </source>
</evidence>
<dbReference type="AlphaFoldDB" id="C4Y268"/>
<dbReference type="HOGENOM" id="CLU_1049742_0_0_1"/>
<feature type="signal peptide" evidence="1">
    <location>
        <begin position="1"/>
        <end position="18"/>
    </location>
</feature>
<dbReference type="STRING" id="306902.C4Y268"/>
<feature type="domain" description="PA14" evidence="2">
    <location>
        <begin position="40"/>
        <end position="205"/>
    </location>
</feature>
<evidence type="ECO:0000256" key="1">
    <source>
        <dbReference type="SAM" id="SignalP"/>
    </source>
</evidence>
<sequence length="265" mass="28535">MIAALLLQLFTLVSLAAAGCTPSKITGSGFKAVGYRYPLASKAGWDTNFLQTGYKAGGEFFTINDLTDIDFSFTIKNNRLIRDTLYGQYMTISNFTIEYSGFFIPDTDGLYTWNIDNADDGAALSFVSVGGCCEDPTAITNQYDISTLRGFAGAGDASAKSTSANLVAGNAYAIKIVTFNWNGPSALAVSYTDPSGQKVTHFDHIHQVEFDNNNKCVPPPILTTTTTYGTNSEHPKTGTYTPADCESLQTCTSYGCSATRNHHCD</sequence>
<dbReference type="Gene3D" id="2.60.120.1560">
    <property type="match status" value="1"/>
</dbReference>
<dbReference type="Pfam" id="PF10528">
    <property type="entry name" value="GLEYA"/>
    <property type="match status" value="1"/>
</dbReference>
<dbReference type="Proteomes" id="UP000007703">
    <property type="component" value="Unassembled WGS sequence"/>
</dbReference>
<dbReference type="SUPFAM" id="SSF56988">
    <property type="entry name" value="Anthrax protective antigen"/>
    <property type="match status" value="1"/>
</dbReference>
<dbReference type="VEuPathDB" id="FungiDB:CLUG_02300"/>
<organism evidence="3 4">
    <name type="scientific">Clavispora lusitaniae (strain ATCC 42720)</name>
    <name type="common">Yeast</name>
    <name type="synonym">Candida lusitaniae</name>
    <dbReference type="NCBI Taxonomy" id="306902"/>
    <lineage>
        <taxon>Eukaryota</taxon>
        <taxon>Fungi</taxon>
        <taxon>Dikarya</taxon>
        <taxon>Ascomycota</taxon>
        <taxon>Saccharomycotina</taxon>
        <taxon>Pichiomycetes</taxon>
        <taxon>Metschnikowiaceae</taxon>
        <taxon>Clavispora</taxon>
    </lineage>
</organism>
<gene>
    <name evidence="3" type="ORF">CLUG_02300</name>
</gene>
<dbReference type="OrthoDB" id="4070698at2759"/>
<evidence type="ECO:0000313" key="3">
    <source>
        <dbReference type="EMBL" id="EEQ38177.1"/>
    </source>
</evidence>
<protein>
    <recommendedName>
        <fullName evidence="2">PA14 domain-containing protein</fullName>
    </recommendedName>
</protein>
<dbReference type="InParanoid" id="C4Y268"/>
<accession>C4Y268</accession>
<name>C4Y268_CLAL4</name>
<dbReference type="InterPro" id="IPR018871">
    <property type="entry name" value="GLEYA_adhesin_domain"/>
</dbReference>